<evidence type="ECO:0000256" key="1">
    <source>
        <dbReference type="ARBA" id="ARBA00022443"/>
    </source>
</evidence>
<dbReference type="AlphaFoldDB" id="B0W5D1"/>
<dbReference type="OMA" id="EVIDMNC"/>
<dbReference type="PROSITE" id="PS50002">
    <property type="entry name" value="SH3"/>
    <property type="match status" value="1"/>
</dbReference>
<organism>
    <name type="scientific">Culex quinquefasciatus</name>
    <name type="common">Southern house mosquito</name>
    <name type="synonym">Culex pungens</name>
    <dbReference type="NCBI Taxonomy" id="7176"/>
    <lineage>
        <taxon>Eukaryota</taxon>
        <taxon>Metazoa</taxon>
        <taxon>Ecdysozoa</taxon>
        <taxon>Arthropoda</taxon>
        <taxon>Hexapoda</taxon>
        <taxon>Insecta</taxon>
        <taxon>Pterygota</taxon>
        <taxon>Neoptera</taxon>
        <taxon>Endopterygota</taxon>
        <taxon>Diptera</taxon>
        <taxon>Nematocera</taxon>
        <taxon>Culicoidea</taxon>
        <taxon>Culicidae</taxon>
        <taxon>Culicinae</taxon>
        <taxon>Culicini</taxon>
        <taxon>Culex</taxon>
        <taxon>Culex</taxon>
    </lineage>
</organism>
<dbReference type="VEuPathDB" id="VectorBase:CPIJ002250"/>
<feature type="compositionally biased region" description="Basic and acidic residues" evidence="3">
    <location>
        <begin position="1"/>
        <end position="12"/>
    </location>
</feature>
<reference evidence="5" key="1">
    <citation type="submission" date="2007-03" db="EMBL/GenBank/DDBJ databases">
        <title>Annotation of Culex pipiens quinquefasciatus.</title>
        <authorList>
            <consortium name="The Broad Institute Genome Sequencing Platform"/>
            <person name="Atkinson P.W."/>
            <person name="Hemingway J."/>
            <person name="Christensen B.M."/>
            <person name="Higgs S."/>
            <person name="Kodira C."/>
            <person name="Hannick L."/>
            <person name="Megy K."/>
            <person name="O'Leary S."/>
            <person name="Pearson M."/>
            <person name="Haas B.J."/>
            <person name="Mauceli E."/>
            <person name="Wortman J.R."/>
            <person name="Lee N.H."/>
            <person name="Guigo R."/>
            <person name="Stanke M."/>
            <person name="Alvarado L."/>
            <person name="Amedeo P."/>
            <person name="Antoine C.H."/>
            <person name="Arensburger P."/>
            <person name="Bidwell S.L."/>
            <person name="Crawford M."/>
            <person name="Camaro F."/>
            <person name="Devon K."/>
            <person name="Engels R."/>
            <person name="Hammond M."/>
            <person name="Howarth C."/>
            <person name="Koehrsen M."/>
            <person name="Lawson D."/>
            <person name="Montgomery P."/>
            <person name="Nene V."/>
            <person name="Nusbaum C."/>
            <person name="Puiu D."/>
            <person name="Romero-Severson J."/>
            <person name="Severson D.W."/>
            <person name="Shumway M."/>
            <person name="Sisk P."/>
            <person name="Stolte C."/>
            <person name="Zeng Q."/>
            <person name="Eisenstadt E."/>
            <person name="Fraser-Liggett C."/>
            <person name="Strausberg R."/>
            <person name="Galagan J."/>
            <person name="Birren B."/>
            <person name="Collins F.H."/>
        </authorList>
    </citation>
    <scope>NUCLEOTIDE SEQUENCE [LARGE SCALE GENOMIC DNA]</scope>
    <source>
        <strain evidence="5">JHB</strain>
    </source>
</reference>
<feature type="region of interest" description="Disordered" evidence="3">
    <location>
        <begin position="1"/>
        <end position="31"/>
    </location>
</feature>
<dbReference type="SUPFAM" id="SSF50044">
    <property type="entry name" value="SH3-domain"/>
    <property type="match status" value="1"/>
</dbReference>
<evidence type="ECO:0000313" key="5">
    <source>
        <dbReference type="EMBL" id="EDS35251.1"/>
    </source>
</evidence>
<dbReference type="Gene3D" id="2.30.30.40">
    <property type="entry name" value="SH3 Domains"/>
    <property type="match status" value="1"/>
</dbReference>
<dbReference type="eggNOG" id="KOG4240">
    <property type="taxonomic scope" value="Eukaryota"/>
</dbReference>
<dbReference type="InterPro" id="IPR036028">
    <property type="entry name" value="SH3-like_dom_sf"/>
</dbReference>
<evidence type="ECO:0000313" key="7">
    <source>
        <dbReference type="Proteomes" id="UP000002320"/>
    </source>
</evidence>
<feature type="domain" description="SH3" evidence="4">
    <location>
        <begin position="94"/>
        <end position="162"/>
    </location>
</feature>
<sequence>MLKSSNIDKDGGGDGLVDATDGHSGGGSGGGGGGPLSFLANFTGGNSGSGSTKKSGRKISLPWFRQSSVTSHATLARQHTIDSPGSFRFFRKGGLAEVTWVIADYVATQGTSELTVTKGAQVEVIDMNCTGAPEFCLVRLPINSTDSQEGLVPVSVLKPLPSSHSKLSSKQQQHQQQRDPDALGEFHLLKRAFLTSLSLAIRHSPHSVTCVPIAHYLDQPKCLPLAEL</sequence>
<dbReference type="Proteomes" id="UP000002320">
    <property type="component" value="Unassembled WGS sequence"/>
</dbReference>
<dbReference type="InterPro" id="IPR001452">
    <property type="entry name" value="SH3_domain"/>
</dbReference>
<dbReference type="KEGG" id="cqu:CpipJ_CPIJ002250"/>
<dbReference type="VEuPathDB" id="VectorBase:CQUJHB010217"/>
<protein>
    <recommendedName>
        <fullName evidence="4">SH3 domain-containing protein</fullName>
    </recommendedName>
</protein>
<keyword evidence="1 2" id="KW-0728">SH3 domain</keyword>
<dbReference type="EMBL" id="DS231842">
    <property type="protein sequence ID" value="EDS35251.1"/>
    <property type="molecule type" value="Genomic_DNA"/>
</dbReference>
<evidence type="ECO:0000256" key="3">
    <source>
        <dbReference type="SAM" id="MobiDB-lite"/>
    </source>
</evidence>
<evidence type="ECO:0000256" key="2">
    <source>
        <dbReference type="PROSITE-ProRule" id="PRU00192"/>
    </source>
</evidence>
<reference evidence="6" key="2">
    <citation type="submission" date="2021-02" db="UniProtKB">
        <authorList>
            <consortium name="EnsemblMetazoa"/>
        </authorList>
    </citation>
    <scope>IDENTIFICATION</scope>
    <source>
        <strain evidence="6">JHB</strain>
    </source>
</reference>
<dbReference type="HOGENOM" id="CLU_106005_0_0_1"/>
<evidence type="ECO:0000259" key="4">
    <source>
        <dbReference type="PROSITE" id="PS50002"/>
    </source>
</evidence>
<dbReference type="EnsemblMetazoa" id="CPIJ002250-RA">
    <property type="protein sequence ID" value="CPIJ002250-PA"/>
    <property type="gene ID" value="CPIJ002250"/>
</dbReference>
<gene>
    <name evidence="6" type="primary">6033475</name>
    <name evidence="5" type="ORF">CpipJ_CPIJ002250</name>
</gene>
<dbReference type="OrthoDB" id="10256089at2759"/>
<name>B0W5D1_CULQU</name>
<proteinExistence type="predicted"/>
<dbReference type="InParanoid" id="B0W5D1"/>
<evidence type="ECO:0000313" key="6">
    <source>
        <dbReference type="EnsemblMetazoa" id="CPIJ002250-PA"/>
    </source>
</evidence>
<dbReference type="STRING" id="7176.B0W5D1"/>
<keyword evidence="7" id="KW-1185">Reference proteome</keyword>
<accession>B0W5D1</accession>